<dbReference type="Gramene" id="KFK44745">
    <property type="protein sequence ID" value="KFK44745"/>
    <property type="gene ID" value="AALP_AA1G297400"/>
</dbReference>
<dbReference type="InterPro" id="IPR006041">
    <property type="entry name" value="Pollen_Ole_e1_allergen"/>
</dbReference>
<keyword evidence="2" id="KW-1015">Disulfide bond</keyword>
<dbReference type="AlphaFoldDB" id="A0A087HRJ3"/>
<evidence type="ECO:0000256" key="1">
    <source>
        <dbReference type="ARBA" id="ARBA00010049"/>
    </source>
</evidence>
<evidence type="ECO:0000256" key="3">
    <source>
        <dbReference type="SAM" id="SignalP"/>
    </source>
</evidence>
<accession>A0A087HRJ3</accession>
<dbReference type="Proteomes" id="UP000029120">
    <property type="component" value="Chromosome 1"/>
</dbReference>
<dbReference type="OrthoDB" id="1888725at2759"/>
<feature type="signal peptide" evidence="3">
    <location>
        <begin position="1"/>
        <end position="24"/>
    </location>
</feature>
<keyword evidence="3" id="KW-0732">Signal</keyword>
<organism evidence="4 5">
    <name type="scientific">Arabis alpina</name>
    <name type="common">Alpine rock-cress</name>
    <dbReference type="NCBI Taxonomy" id="50452"/>
    <lineage>
        <taxon>Eukaryota</taxon>
        <taxon>Viridiplantae</taxon>
        <taxon>Streptophyta</taxon>
        <taxon>Embryophyta</taxon>
        <taxon>Tracheophyta</taxon>
        <taxon>Spermatophyta</taxon>
        <taxon>Magnoliopsida</taxon>
        <taxon>eudicotyledons</taxon>
        <taxon>Gunneridae</taxon>
        <taxon>Pentapetalae</taxon>
        <taxon>rosids</taxon>
        <taxon>malvids</taxon>
        <taxon>Brassicales</taxon>
        <taxon>Brassicaceae</taxon>
        <taxon>Arabideae</taxon>
        <taxon>Arabis</taxon>
    </lineage>
</organism>
<reference evidence="5" key="1">
    <citation type="journal article" date="2015" name="Nat. Plants">
        <title>Genome expansion of Arabis alpina linked with retrotransposition and reduced symmetric DNA methylation.</title>
        <authorList>
            <person name="Willing E.M."/>
            <person name="Rawat V."/>
            <person name="Mandakova T."/>
            <person name="Maumus F."/>
            <person name="James G.V."/>
            <person name="Nordstroem K.J."/>
            <person name="Becker C."/>
            <person name="Warthmann N."/>
            <person name="Chica C."/>
            <person name="Szarzynska B."/>
            <person name="Zytnicki M."/>
            <person name="Albani M.C."/>
            <person name="Kiefer C."/>
            <person name="Bergonzi S."/>
            <person name="Castaings L."/>
            <person name="Mateos J.L."/>
            <person name="Berns M.C."/>
            <person name="Bujdoso N."/>
            <person name="Piofczyk T."/>
            <person name="de Lorenzo L."/>
            <person name="Barrero-Sicilia C."/>
            <person name="Mateos I."/>
            <person name="Piednoel M."/>
            <person name="Hagmann J."/>
            <person name="Chen-Min-Tao R."/>
            <person name="Iglesias-Fernandez R."/>
            <person name="Schuster S.C."/>
            <person name="Alonso-Blanco C."/>
            <person name="Roudier F."/>
            <person name="Carbonero P."/>
            <person name="Paz-Ares J."/>
            <person name="Davis S.J."/>
            <person name="Pecinka A."/>
            <person name="Quesneville H."/>
            <person name="Colot V."/>
            <person name="Lysak M.A."/>
            <person name="Weigel D."/>
            <person name="Coupland G."/>
            <person name="Schneeberger K."/>
        </authorList>
    </citation>
    <scope>NUCLEOTIDE SEQUENCE [LARGE SCALE GENOMIC DNA]</scope>
    <source>
        <strain evidence="5">cv. Pajares</strain>
    </source>
</reference>
<evidence type="ECO:0000256" key="2">
    <source>
        <dbReference type="ARBA" id="ARBA00023157"/>
    </source>
</evidence>
<name>A0A087HRJ3_ARAAL</name>
<dbReference type="OMA" id="DMETHNE"/>
<evidence type="ECO:0000313" key="4">
    <source>
        <dbReference type="EMBL" id="KFK44745.1"/>
    </source>
</evidence>
<feature type="chain" id="PRO_5001823653" evidence="3">
    <location>
        <begin position="25"/>
        <end position="171"/>
    </location>
</feature>
<dbReference type="EMBL" id="CM002869">
    <property type="protein sequence ID" value="KFK44745.1"/>
    <property type="molecule type" value="Genomic_DNA"/>
</dbReference>
<dbReference type="eggNOG" id="ENOG502S1QR">
    <property type="taxonomic scope" value="Eukaryota"/>
</dbReference>
<proteinExistence type="inferred from homology"/>
<dbReference type="Pfam" id="PF01190">
    <property type="entry name" value="Pollen_Ole_e_1"/>
    <property type="match status" value="1"/>
</dbReference>
<keyword evidence="5" id="KW-1185">Reference proteome</keyword>
<protein>
    <submittedName>
        <fullName evidence="4">Uncharacterized protein</fullName>
    </submittedName>
</protein>
<gene>
    <name evidence="4" type="ordered locus">AALP_Aa1g297400</name>
</gene>
<sequence>MAKFFIVFLASALCFTTLLHFAAADADDFDRFHIKGSVYCDTCRVQFVTRVSKFLEGAKVKLECKGRENQTVTLTKEAVTDNAGNYQMEVMGDHEEEVCEIVLVQSPDPECGDINNQEFLRNAARISLTANDGIVSNETRTINPLGFMRKNPLEDCSQVFKELGIVPDVIF</sequence>
<evidence type="ECO:0000313" key="5">
    <source>
        <dbReference type="Proteomes" id="UP000029120"/>
    </source>
</evidence>
<dbReference type="PANTHER" id="PTHR31614:SF2">
    <property type="entry name" value="F28N24.16 PROTEIN"/>
    <property type="match status" value="1"/>
</dbReference>
<comment type="similarity">
    <text evidence="1">Belongs to the Ole e I family.</text>
</comment>
<dbReference type="PANTHER" id="PTHR31614">
    <property type="entry name" value="PROTEIN DOWNSTREAM OF FLC-RELATED"/>
    <property type="match status" value="1"/>
</dbReference>